<reference evidence="2" key="1">
    <citation type="journal article" date="2019" name="Int. J. Syst. Evol. Microbiol.">
        <title>The Global Catalogue of Microorganisms (GCM) 10K type strain sequencing project: providing services to taxonomists for standard genome sequencing and annotation.</title>
        <authorList>
            <consortium name="The Broad Institute Genomics Platform"/>
            <consortium name="The Broad Institute Genome Sequencing Center for Infectious Disease"/>
            <person name="Wu L."/>
            <person name="Ma J."/>
        </authorList>
    </citation>
    <scope>NUCLEOTIDE SEQUENCE [LARGE SCALE GENOMIC DNA]</scope>
    <source>
        <strain evidence="2">JCM 17452</strain>
    </source>
</reference>
<gene>
    <name evidence="1" type="ORF">GCM10022257_25200</name>
</gene>
<accession>A0ABP8EED7</accession>
<dbReference type="EMBL" id="BAABAV010000003">
    <property type="protein sequence ID" value="GAA4270419.1"/>
    <property type="molecule type" value="Genomic_DNA"/>
</dbReference>
<evidence type="ECO:0000313" key="2">
    <source>
        <dbReference type="Proteomes" id="UP001500027"/>
    </source>
</evidence>
<organism evidence="1 2">
    <name type="scientific">Hyunsoonleella aestuarii</name>
    <dbReference type="NCBI Taxonomy" id="912802"/>
    <lineage>
        <taxon>Bacteria</taxon>
        <taxon>Pseudomonadati</taxon>
        <taxon>Bacteroidota</taxon>
        <taxon>Flavobacteriia</taxon>
        <taxon>Flavobacteriales</taxon>
        <taxon>Flavobacteriaceae</taxon>
    </lineage>
</organism>
<comment type="caution">
    <text evidence="1">The sequence shown here is derived from an EMBL/GenBank/DDBJ whole genome shotgun (WGS) entry which is preliminary data.</text>
</comment>
<proteinExistence type="predicted"/>
<dbReference type="Proteomes" id="UP001500027">
    <property type="component" value="Unassembled WGS sequence"/>
</dbReference>
<evidence type="ECO:0000313" key="1">
    <source>
        <dbReference type="EMBL" id="GAA4270419.1"/>
    </source>
</evidence>
<sequence length="49" mass="5515">MVDGLKTIGFLVCLRGLLVLLQLNLRSIKLIKTNPVRQIVIVNNIGIWD</sequence>
<keyword evidence="2" id="KW-1185">Reference proteome</keyword>
<protein>
    <submittedName>
        <fullName evidence="1">Uncharacterized protein</fullName>
    </submittedName>
</protein>
<name>A0ABP8EED7_9FLAO</name>